<keyword evidence="2" id="KW-1185">Reference proteome</keyword>
<proteinExistence type="predicted"/>
<dbReference type="Gene3D" id="2.130.10.10">
    <property type="entry name" value="YVTN repeat-like/Quinoprotein amine dehydrogenase"/>
    <property type="match status" value="1"/>
</dbReference>
<comment type="caution">
    <text evidence="1">The sequence shown here is derived from an EMBL/GenBank/DDBJ whole genome shotgun (WGS) entry which is preliminary data.</text>
</comment>
<evidence type="ECO:0000313" key="1">
    <source>
        <dbReference type="EMBL" id="MBK1620406.1"/>
    </source>
</evidence>
<sequence length="247" mass="27975">MPRLGFSSALATQTPTLQVRVVARFPHDPNAFTQGLVIVDSELYEGTGGYGESVLRRVDLKTGRVLEQVELPDRWFGEGITDWQDELIQLTWRAGVGLRYDKATLAPRGRFSIRGEGWGLTHDGRHWIMSDGSAELRFLDPADGRELRRLRVMDGAKPVQRLNELEYVGGEVWANLWYEDRLVRIDPANGQVLGYIDLGGLWPDDQPRRHDQVLNGIAVDPQTGDLFVTGKRWPWLYHIEVIEGATD</sequence>
<dbReference type="Proteomes" id="UP001138768">
    <property type="component" value="Unassembled WGS sequence"/>
</dbReference>
<name>A0A9X0WBG9_9GAMM</name>
<dbReference type="InterPro" id="IPR015943">
    <property type="entry name" value="WD40/YVTN_repeat-like_dom_sf"/>
</dbReference>
<dbReference type="EMBL" id="NRRY01000039">
    <property type="protein sequence ID" value="MBK1620406.1"/>
    <property type="molecule type" value="Genomic_DNA"/>
</dbReference>
<dbReference type="SUPFAM" id="SSF50969">
    <property type="entry name" value="YVTN repeat-like/Quinoprotein amine dehydrogenase"/>
    <property type="match status" value="1"/>
</dbReference>
<gene>
    <name evidence="1" type="ORF">CKO42_18560</name>
</gene>
<reference evidence="1 2" key="1">
    <citation type="journal article" date="2020" name="Microorganisms">
        <title>Osmotic Adaptation and Compatible Solute Biosynthesis of Phototrophic Bacteria as Revealed from Genome Analyses.</title>
        <authorList>
            <person name="Imhoff J.F."/>
            <person name="Rahn T."/>
            <person name="Kunzel S."/>
            <person name="Keller A."/>
            <person name="Neulinger S.C."/>
        </authorList>
    </citation>
    <scope>NUCLEOTIDE SEQUENCE [LARGE SCALE GENOMIC DNA]</scope>
    <source>
        <strain evidence="1 2">DSM 25653</strain>
    </source>
</reference>
<evidence type="ECO:0000313" key="2">
    <source>
        <dbReference type="Proteomes" id="UP001138768"/>
    </source>
</evidence>
<accession>A0A9X0WBG9</accession>
<dbReference type="InterPro" id="IPR011044">
    <property type="entry name" value="Quino_amine_DH_bsu"/>
</dbReference>
<dbReference type="AlphaFoldDB" id="A0A9X0WBG9"/>
<dbReference type="PANTHER" id="PTHR31270">
    <property type="entry name" value="GLUTAMINYL-PEPTIDE CYCLOTRANSFERASE"/>
    <property type="match status" value="1"/>
</dbReference>
<dbReference type="GO" id="GO:0016603">
    <property type="term" value="F:glutaminyl-peptide cyclotransferase activity"/>
    <property type="evidence" value="ECO:0007669"/>
    <property type="project" value="InterPro"/>
</dbReference>
<dbReference type="InterPro" id="IPR007788">
    <property type="entry name" value="QCT"/>
</dbReference>
<dbReference type="Pfam" id="PF05096">
    <property type="entry name" value="Glu_cyclase_2"/>
    <property type="match status" value="1"/>
</dbReference>
<protein>
    <submittedName>
        <fullName evidence="1">Glutamine cyclotransferase</fullName>
    </submittedName>
</protein>
<dbReference type="PANTHER" id="PTHR31270:SF1">
    <property type="entry name" value="GLUTAMINYL-PEPTIDE CYCLOTRANSFERASE"/>
    <property type="match status" value="1"/>
</dbReference>
<organism evidence="1 2">
    <name type="scientific">Lamprobacter modestohalophilus</name>
    <dbReference type="NCBI Taxonomy" id="1064514"/>
    <lineage>
        <taxon>Bacteria</taxon>
        <taxon>Pseudomonadati</taxon>
        <taxon>Pseudomonadota</taxon>
        <taxon>Gammaproteobacteria</taxon>
        <taxon>Chromatiales</taxon>
        <taxon>Chromatiaceae</taxon>
        <taxon>Lamprobacter</taxon>
    </lineage>
</organism>